<comment type="catalytic activity">
    <reaction evidence="18">
        <text>Cs(+)(in) = Cs(+)(out)</text>
        <dbReference type="Rhea" id="RHEA:78555"/>
        <dbReference type="ChEBI" id="CHEBI:49547"/>
    </reaction>
</comment>
<dbReference type="Pfam" id="PF03520">
    <property type="entry name" value="KCNQ_channel"/>
    <property type="match status" value="1"/>
</dbReference>
<feature type="region of interest" description="Disordered" evidence="19">
    <location>
        <begin position="570"/>
        <end position="595"/>
    </location>
</feature>
<evidence type="ECO:0000313" key="23">
    <source>
        <dbReference type="Proteomes" id="UP000186698"/>
    </source>
</evidence>
<comment type="catalytic activity">
    <reaction evidence="15">
        <text>K(+)(in) = K(+)(out)</text>
        <dbReference type="Rhea" id="RHEA:29463"/>
        <dbReference type="ChEBI" id="CHEBI:29103"/>
    </reaction>
</comment>
<evidence type="ECO:0000256" key="9">
    <source>
        <dbReference type="ARBA" id="ARBA00022882"/>
    </source>
</evidence>
<evidence type="ECO:0000256" key="1">
    <source>
        <dbReference type="ARBA" id="ARBA00004651"/>
    </source>
</evidence>
<proteinExistence type="predicted"/>
<keyword evidence="9" id="KW-0851">Voltage-gated channel</keyword>
<reference evidence="24" key="1">
    <citation type="submission" date="2025-08" db="UniProtKB">
        <authorList>
            <consortium name="RefSeq"/>
        </authorList>
    </citation>
    <scope>IDENTIFICATION</scope>
    <source>
        <strain evidence="24">J_2021</strain>
        <tissue evidence="24">Erythrocytes</tissue>
    </source>
</reference>
<evidence type="ECO:0000256" key="4">
    <source>
        <dbReference type="ARBA" id="ARBA00022538"/>
    </source>
</evidence>
<dbReference type="FunFam" id="1.10.287.70:FF:000016">
    <property type="entry name" value="Putative potassium voltage-gated channel subfamily KQT member 2"/>
    <property type="match status" value="1"/>
</dbReference>
<evidence type="ECO:0000256" key="3">
    <source>
        <dbReference type="ARBA" id="ARBA00022475"/>
    </source>
</evidence>
<dbReference type="InterPro" id="IPR005821">
    <property type="entry name" value="Ion_trans_dom"/>
</dbReference>
<evidence type="ECO:0000259" key="21">
    <source>
        <dbReference type="Pfam" id="PF00520"/>
    </source>
</evidence>
<feature type="domain" description="Potassium channel voltage dependent KCNQ C-terminal" evidence="22">
    <location>
        <begin position="438"/>
        <end position="623"/>
    </location>
</feature>
<dbReference type="PRINTS" id="PR00169">
    <property type="entry name" value="KCHANNEL"/>
</dbReference>
<keyword evidence="11 20" id="KW-1133">Transmembrane helix</keyword>
<dbReference type="Proteomes" id="UP000186698">
    <property type="component" value="Chromosome 9_10S"/>
</dbReference>
<feature type="compositionally biased region" description="Basic and acidic residues" evidence="19">
    <location>
        <begin position="739"/>
        <end position="753"/>
    </location>
</feature>
<dbReference type="PRINTS" id="PR01461">
    <property type="entry name" value="KCNQ2CHANNEL"/>
</dbReference>
<feature type="domain" description="Ion transport" evidence="21">
    <location>
        <begin position="95"/>
        <end position="322"/>
    </location>
</feature>
<evidence type="ECO:0000256" key="20">
    <source>
        <dbReference type="SAM" id="Phobius"/>
    </source>
</evidence>
<dbReference type="AlphaFoldDB" id="A0A8J1LXT1"/>
<keyword evidence="14" id="KW-0407">Ion channel</keyword>
<dbReference type="PRINTS" id="PR01459">
    <property type="entry name" value="KCNQCHANNEL"/>
</dbReference>
<keyword evidence="13 20" id="KW-0472">Membrane</keyword>
<keyword evidence="5" id="KW-0597">Phosphoprotein</keyword>
<dbReference type="Pfam" id="PF00520">
    <property type="entry name" value="Ion_trans"/>
    <property type="match status" value="1"/>
</dbReference>
<evidence type="ECO:0000256" key="12">
    <source>
        <dbReference type="ARBA" id="ARBA00023065"/>
    </source>
</evidence>
<comment type="subcellular location">
    <subcellularLocation>
        <location evidence="1">Cell membrane</location>
        <topology evidence="1">Multi-pass membrane protein</topology>
    </subcellularLocation>
</comment>
<dbReference type="Gene3D" id="1.10.287.70">
    <property type="match status" value="1"/>
</dbReference>
<dbReference type="GO" id="GO:0008076">
    <property type="term" value="C:voltage-gated potassium channel complex"/>
    <property type="evidence" value="ECO:0007669"/>
    <property type="project" value="TreeGrafter"/>
</dbReference>
<feature type="transmembrane region" description="Helical" evidence="20">
    <location>
        <begin position="93"/>
        <end position="112"/>
    </location>
</feature>
<dbReference type="PANTHER" id="PTHR47735:SF4">
    <property type="entry name" value="POTASSIUM VOLTAGE-GATED CHANNEL SUBFAMILY KQT MEMBER 2"/>
    <property type="match status" value="1"/>
</dbReference>
<dbReference type="PANTHER" id="PTHR47735">
    <property type="entry name" value="POTASSIUM VOLTAGE-GATED CHANNEL SUBFAMILY KQT MEMBER 4"/>
    <property type="match status" value="1"/>
</dbReference>
<evidence type="ECO:0000256" key="8">
    <source>
        <dbReference type="ARBA" id="ARBA00022843"/>
    </source>
</evidence>
<keyword evidence="8" id="KW-0832">Ubl conjugation</keyword>
<organism evidence="23 24">
    <name type="scientific">Xenopus laevis</name>
    <name type="common">African clawed frog</name>
    <dbReference type="NCBI Taxonomy" id="8355"/>
    <lineage>
        <taxon>Eukaryota</taxon>
        <taxon>Metazoa</taxon>
        <taxon>Chordata</taxon>
        <taxon>Craniata</taxon>
        <taxon>Vertebrata</taxon>
        <taxon>Euteleostomi</taxon>
        <taxon>Amphibia</taxon>
        <taxon>Batrachia</taxon>
        <taxon>Anura</taxon>
        <taxon>Pipoidea</taxon>
        <taxon>Pipidae</taxon>
        <taxon>Xenopodinae</taxon>
        <taxon>Xenopus</taxon>
        <taxon>Xenopus</taxon>
    </lineage>
</organism>
<evidence type="ECO:0000256" key="5">
    <source>
        <dbReference type="ARBA" id="ARBA00022553"/>
    </source>
</evidence>
<evidence type="ECO:0000256" key="18">
    <source>
        <dbReference type="ARBA" id="ARBA00044691"/>
    </source>
</evidence>
<feature type="transmembrane region" description="Helical" evidence="20">
    <location>
        <begin position="124"/>
        <end position="147"/>
    </location>
</feature>
<protein>
    <submittedName>
        <fullName evidence="24">Potassium voltage-gated channel subfamily KQT member 2 isoform X4</fullName>
    </submittedName>
</protein>
<evidence type="ECO:0000256" key="14">
    <source>
        <dbReference type="ARBA" id="ARBA00023303"/>
    </source>
</evidence>
<feature type="transmembrane region" description="Helical" evidence="20">
    <location>
        <begin position="293"/>
        <end position="318"/>
    </location>
</feature>
<evidence type="ECO:0000256" key="13">
    <source>
        <dbReference type="ARBA" id="ARBA00023136"/>
    </source>
</evidence>
<keyword evidence="7" id="KW-0631">Potassium channel</keyword>
<dbReference type="Pfam" id="PF16642">
    <property type="entry name" value="KCNQ2_u3"/>
    <property type="match status" value="1"/>
</dbReference>
<dbReference type="Gene3D" id="6.10.140.1910">
    <property type="match status" value="2"/>
</dbReference>
<evidence type="ECO:0000256" key="17">
    <source>
        <dbReference type="ARBA" id="ARBA00044657"/>
    </source>
</evidence>
<keyword evidence="6 20" id="KW-0812">Transmembrane</keyword>
<keyword evidence="2" id="KW-0813">Transport</keyword>
<evidence type="ECO:0000256" key="2">
    <source>
        <dbReference type="ARBA" id="ARBA00022448"/>
    </source>
</evidence>
<keyword evidence="4" id="KW-0633">Potassium transport</keyword>
<feature type="transmembrane region" description="Helical" evidence="20">
    <location>
        <begin position="168"/>
        <end position="187"/>
    </location>
</feature>
<evidence type="ECO:0000256" key="15">
    <source>
        <dbReference type="ARBA" id="ARBA00034430"/>
    </source>
</evidence>
<dbReference type="InterPro" id="IPR020969">
    <property type="entry name" value="Ankyrin-G_BS"/>
</dbReference>
<keyword evidence="23" id="KW-1185">Reference proteome</keyword>
<dbReference type="GeneID" id="108702657"/>
<dbReference type="SUPFAM" id="SSF81324">
    <property type="entry name" value="Voltage-gated potassium channels"/>
    <property type="match status" value="1"/>
</dbReference>
<feature type="region of interest" description="Disordered" evidence="19">
    <location>
        <begin position="791"/>
        <end position="840"/>
    </location>
</feature>
<dbReference type="CTD" id="108702657"/>
<feature type="compositionally biased region" description="Basic and acidic residues" evidence="19">
    <location>
        <begin position="574"/>
        <end position="583"/>
    </location>
</feature>
<sequence>MVQKSRNGGVYPGPTGEKKLKVGFVGLDSGPPDTSRDGALLIDGSDELKRNSILIKPRSGVSGTGKPPKRNAFYRKLQNFLYNVLERPRGWAFIYHAYVFLLVFSCLVLSVFSTIKEYESSSEGALYILEIITIVVFGVEYFVRIWAAGCCCRYRGWRGRLKFARKPFCVIDIMVLIASIAVLSAGSQGNVFATSALRSLRFLQILRMIRMDRRGGTWKLLGSVVYAHSKELITAWYIGFLCLILASFLVYLAEKEENDMFDTYADALWWGLITLTTIGYGDKFPKTWNGRLLAATFTLIGVSFFALPAGILGSGFALKVQEQHRQKHFEKRRNPAAGLIQCTWRFYATNLSRMDLHSTWQYYERTVTVPMYRLIPPLNQLDLLRNLKSKSGLTFRKEQQAEPPPSQKVSLKERVFSSPRGVATKGKGSPQSQGMRRSPSADQSLEDSPSKVHKSWSFGDRSRTRQAFRIKGSASRQNSEVSLPEEEVAVPEENRGCNCEFLAEDLTPGLKASIRAVCIMRFLVAKRKFKESLRPYDVMDVIEQYSAGHLDMLARIKNLQSRVDQIVGRGGSITDKDRSKGVAESEMPDDPSMMGRLGKVEKQVLSMEKKLDFLVNIYMQRMGIPPSETEAYFGAKNREPAPPYHSPEDSRDPVDKSCITKIIRSSSSMGQKNFSAPPAQVTPTSHCPPSTSWQQQQPYHRHSHGSSPVGDLGSLVRIPPPPSHERSYGGSRVGGVEEGSGKHRDPAALRDSDTSISIPSVDHEELERSFSGFSISQSKENLEMLNNGAAAGPGPCHKARPYIAEGESDTDSDLCTPCGPPPRSTTGEGPYGDMGWPVSK</sequence>
<gene>
    <name evidence="24" type="primary">kcnq2.S</name>
</gene>
<dbReference type="Pfam" id="PF11956">
    <property type="entry name" value="KCNQC3-Ank-G_bd"/>
    <property type="match status" value="1"/>
</dbReference>
<comment type="catalytic activity">
    <reaction evidence="16">
        <text>Na(+)(in) = Na(+)(out)</text>
        <dbReference type="Rhea" id="RHEA:34963"/>
        <dbReference type="ChEBI" id="CHEBI:29101"/>
    </reaction>
</comment>
<comment type="catalytic activity">
    <reaction evidence="17">
        <text>Rb(+)(in) = Rb(+)(out)</text>
        <dbReference type="Rhea" id="RHEA:78547"/>
        <dbReference type="ChEBI" id="CHEBI:49847"/>
    </reaction>
</comment>
<name>A0A8J1LXT1_XENLA</name>
<keyword evidence="3" id="KW-1003">Cell membrane</keyword>
<dbReference type="InterPro" id="IPR003947">
    <property type="entry name" value="K_chnl_volt-dep_KCNQ2"/>
</dbReference>
<evidence type="ECO:0000256" key="10">
    <source>
        <dbReference type="ARBA" id="ARBA00022958"/>
    </source>
</evidence>
<evidence type="ECO:0000259" key="22">
    <source>
        <dbReference type="Pfam" id="PF03520"/>
    </source>
</evidence>
<feature type="transmembrane region" description="Helical" evidence="20">
    <location>
        <begin position="233"/>
        <end position="252"/>
    </location>
</feature>
<feature type="compositionally biased region" description="Polar residues" evidence="19">
    <location>
        <begin position="681"/>
        <end position="698"/>
    </location>
</feature>
<feature type="region of interest" description="Disordered" evidence="19">
    <location>
        <begin position="634"/>
        <end position="654"/>
    </location>
</feature>
<evidence type="ECO:0000256" key="11">
    <source>
        <dbReference type="ARBA" id="ARBA00022989"/>
    </source>
</evidence>
<dbReference type="FunFam" id="1.20.120.350:FF:000017">
    <property type="entry name" value="potassium voltage-gated channel subfamily KQT member 1"/>
    <property type="match status" value="1"/>
</dbReference>
<dbReference type="RefSeq" id="XP_041433846.1">
    <property type="nucleotide sequence ID" value="XM_041577912.1"/>
</dbReference>
<feature type="region of interest" description="Disordered" evidence="19">
    <location>
        <begin position="666"/>
        <end position="754"/>
    </location>
</feature>
<accession>A0A8J1LXT1</accession>
<keyword evidence="10" id="KW-0630">Potassium</keyword>
<evidence type="ECO:0000256" key="7">
    <source>
        <dbReference type="ARBA" id="ARBA00022826"/>
    </source>
</evidence>
<dbReference type="GO" id="GO:0005249">
    <property type="term" value="F:voltage-gated potassium channel activity"/>
    <property type="evidence" value="ECO:0007669"/>
    <property type="project" value="InterPro"/>
</dbReference>
<feature type="compositionally biased region" description="Polar residues" evidence="19">
    <location>
        <begin position="429"/>
        <end position="447"/>
    </location>
</feature>
<dbReference type="InterPro" id="IPR003937">
    <property type="entry name" value="K_chnl_volt-dep_KCNQ"/>
</dbReference>
<evidence type="ECO:0000256" key="16">
    <source>
        <dbReference type="ARBA" id="ARBA00036239"/>
    </source>
</evidence>
<keyword evidence="12" id="KW-0406">Ion transport</keyword>
<evidence type="ECO:0000256" key="19">
    <source>
        <dbReference type="SAM" id="MobiDB-lite"/>
    </source>
</evidence>
<feature type="region of interest" description="Disordered" evidence="19">
    <location>
        <begin position="468"/>
        <end position="487"/>
    </location>
</feature>
<dbReference type="InterPro" id="IPR013821">
    <property type="entry name" value="K_chnl_volt-dep_KCNQ_C"/>
</dbReference>
<feature type="region of interest" description="Disordered" evidence="19">
    <location>
        <begin position="394"/>
        <end position="459"/>
    </location>
</feature>
<evidence type="ECO:0000256" key="6">
    <source>
        <dbReference type="ARBA" id="ARBA00022692"/>
    </source>
</evidence>
<evidence type="ECO:0000313" key="24">
    <source>
        <dbReference type="RefSeq" id="XP_041433846.1"/>
    </source>
</evidence>